<dbReference type="PANTHER" id="PTHR31286">
    <property type="entry name" value="GLYCINE-RICH CELL WALL STRUCTURAL PROTEIN 1.8-LIKE"/>
    <property type="match status" value="1"/>
</dbReference>
<dbReference type="eggNOG" id="KOG1075">
    <property type="taxonomic scope" value="Eukaryota"/>
</dbReference>
<proteinExistence type="predicted"/>
<feature type="region of interest" description="Disordered" evidence="1">
    <location>
        <begin position="453"/>
        <end position="483"/>
    </location>
</feature>
<dbReference type="Pfam" id="PF14111">
    <property type="entry name" value="DUF4283"/>
    <property type="match status" value="1"/>
</dbReference>
<dbReference type="InterPro" id="IPR040256">
    <property type="entry name" value="At4g02000-like"/>
</dbReference>
<gene>
    <name evidence="3" type="ORF">AALP_AAs61025U000300</name>
</gene>
<dbReference type="EMBL" id="KL982046">
    <property type="protein sequence ID" value="KFK23145.1"/>
    <property type="molecule type" value="Genomic_DNA"/>
</dbReference>
<dbReference type="Gramene" id="KFK23145">
    <property type="protein sequence ID" value="KFK23145"/>
    <property type="gene ID" value="AALP_AAs61025U000300"/>
</dbReference>
<dbReference type="OrthoDB" id="1461560at2759"/>
<dbReference type="AlphaFoldDB" id="A0A087FZU3"/>
<accession>A0A087FZU3</accession>
<dbReference type="Proteomes" id="UP000029120">
    <property type="component" value="Unassembled WGS sequence"/>
</dbReference>
<feature type="domain" description="DUF4283" evidence="2">
    <location>
        <begin position="129"/>
        <end position="208"/>
    </location>
</feature>
<feature type="compositionally biased region" description="Pro residues" evidence="1">
    <location>
        <begin position="10"/>
        <end position="23"/>
    </location>
</feature>
<evidence type="ECO:0000259" key="2">
    <source>
        <dbReference type="Pfam" id="PF14111"/>
    </source>
</evidence>
<keyword evidence="4" id="KW-1185">Reference proteome</keyword>
<sequence>MNLTVSEQIPPKPPPFQPIPGFPPDLLALFSDGPPSSEVYSQGESRPHETKGTSTPSDLVKAAPPLIVQTHDSTAPSLLAQVPNLVSYSAAVGSSSLNNLRKVGAPSFLADGTPAVSAPASVLFEATYVWKDHLIAHFHGSPPSPAKIFADLNPIWGTHGRIAIRKYSAQTCLIFIPSEATRKWVLDVAFWQAGNCAFTVTKWSSSACLAPMKLDYAPLWVILKNVPSQLYDFEGLSVIASGLGLPLYTERSTLQPNRHGLAKVKVVMKLDQKFPSAVRVRDKLGNSVTVLTEYPHIPHKCQGCKEFGHLLLRCPKIIATQSNSSSDPTPKSLINLVQKPTLSSSSEIVAEIETPSPALLQLDNRPKSPTINTVSSDTTISSEGWTYVAKRSTPPAAPSGCSDTNLRNAPVTSDQFIEEQVMITEAQKIIRDRPIPSLPADMGLNISRQVTMSAKAKQRQRKRIRQQKLRESQSDSESYPAVTSEVSLVEVNQAISLRGHTPHKCASLIEA</sequence>
<evidence type="ECO:0000256" key="1">
    <source>
        <dbReference type="SAM" id="MobiDB-lite"/>
    </source>
</evidence>
<dbReference type="InterPro" id="IPR025558">
    <property type="entry name" value="DUF4283"/>
</dbReference>
<name>A0A087FZU3_ARAAL</name>
<reference evidence="4" key="1">
    <citation type="journal article" date="2015" name="Nat. Plants">
        <title>Genome expansion of Arabis alpina linked with retrotransposition and reduced symmetric DNA methylation.</title>
        <authorList>
            <person name="Willing E.M."/>
            <person name="Rawat V."/>
            <person name="Mandakova T."/>
            <person name="Maumus F."/>
            <person name="James G.V."/>
            <person name="Nordstroem K.J."/>
            <person name="Becker C."/>
            <person name="Warthmann N."/>
            <person name="Chica C."/>
            <person name="Szarzynska B."/>
            <person name="Zytnicki M."/>
            <person name="Albani M.C."/>
            <person name="Kiefer C."/>
            <person name="Bergonzi S."/>
            <person name="Castaings L."/>
            <person name="Mateos J.L."/>
            <person name="Berns M.C."/>
            <person name="Bujdoso N."/>
            <person name="Piofczyk T."/>
            <person name="de Lorenzo L."/>
            <person name="Barrero-Sicilia C."/>
            <person name="Mateos I."/>
            <person name="Piednoel M."/>
            <person name="Hagmann J."/>
            <person name="Chen-Min-Tao R."/>
            <person name="Iglesias-Fernandez R."/>
            <person name="Schuster S.C."/>
            <person name="Alonso-Blanco C."/>
            <person name="Roudier F."/>
            <person name="Carbonero P."/>
            <person name="Paz-Ares J."/>
            <person name="Davis S.J."/>
            <person name="Pecinka A."/>
            <person name="Quesneville H."/>
            <person name="Colot V."/>
            <person name="Lysak M.A."/>
            <person name="Weigel D."/>
            <person name="Coupland G."/>
            <person name="Schneeberger K."/>
        </authorList>
    </citation>
    <scope>NUCLEOTIDE SEQUENCE [LARGE SCALE GENOMIC DNA]</scope>
    <source>
        <strain evidence="4">cv. Pajares</strain>
    </source>
</reference>
<organism evidence="3 4">
    <name type="scientific">Arabis alpina</name>
    <name type="common">Alpine rock-cress</name>
    <dbReference type="NCBI Taxonomy" id="50452"/>
    <lineage>
        <taxon>Eukaryota</taxon>
        <taxon>Viridiplantae</taxon>
        <taxon>Streptophyta</taxon>
        <taxon>Embryophyta</taxon>
        <taxon>Tracheophyta</taxon>
        <taxon>Spermatophyta</taxon>
        <taxon>Magnoliopsida</taxon>
        <taxon>eudicotyledons</taxon>
        <taxon>Gunneridae</taxon>
        <taxon>Pentapetalae</taxon>
        <taxon>rosids</taxon>
        <taxon>malvids</taxon>
        <taxon>Brassicales</taxon>
        <taxon>Brassicaceae</taxon>
        <taxon>Arabideae</taxon>
        <taxon>Arabis</taxon>
    </lineage>
</organism>
<protein>
    <recommendedName>
        <fullName evidence="2">DUF4283 domain-containing protein</fullName>
    </recommendedName>
</protein>
<evidence type="ECO:0000313" key="3">
    <source>
        <dbReference type="EMBL" id="KFK23145.1"/>
    </source>
</evidence>
<feature type="compositionally biased region" description="Basic residues" evidence="1">
    <location>
        <begin position="456"/>
        <end position="467"/>
    </location>
</feature>
<dbReference type="PANTHER" id="PTHR31286:SF181">
    <property type="entry name" value="ZINC KNUCKLE (CCHC-TYPE) FAMILY PROTEIN"/>
    <property type="match status" value="1"/>
</dbReference>
<feature type="region of interest" description="Disordered" evidence="1">
    <location>
        <begin position="1"/>
        <end position="59"/>
    </location>
</feature>
<evidence type="ECO:0000313" key="4">
    <source>
        <dbReference type="Proteomes" id="UP000029120"/>
    </source>
</evidence>